<keyword evidence="3" id="KW-1185">Reference proteome</keyword>
<evidence type="ECO:0000313" key="3">
    <source>
        <dbReference type="Proteomes" id="UP001311915"/>
    </source>
</evidence>
<sequence length="364" mass="41374">MSSLTDKEVVSNVVDGALALLSRKKILDIRRHVVFADSPSLVDYTLLEMVSLILDLNLVHACTMEGYHLVELCSQDDSSAAPQELVSKNSHICQAIKGKRSSIPLPKIDVATVLEYKLGASQEVLNSKKDFHRRKTYQFEKNCKSRTGKKIKTNITVWSRLVLDKKLNSSSSSAPKKCSCSKVYASVKCNQHLAKASSTSPCHSLSIELAISRKYVPQNERDEVILLRTFLLKILQKELQGWADWANERGGLMLSTGVHAMNMKNTLAREQEAIKNCQAANVEKHSFEKDLSTIKQEKTSLQQQQEKANKQEEWVKQRFLQQADSLKTEKEQLCVQEKVRRDNFREKVERSMQKYKGEIQKCES</sequence>
<evidence type="ECO:0000256" key="1">
    <source>
        <dbReference type="SAM" id="Coils"/>
    </source>
</evidence>
<gene>
    <name evidence="2" type="ORF">R3W88_004796</name>
</gene>
<evidence type="ECO:0000313" key="2">
    <source>
        <dbReference type="EMBL" id="KAK4710283.1"/>
    </source>
</evidence>
<dbReference type="EMBL" id="JAWPEI010000011">
    <property type="protein sequence ID" value="KAK4710283.1"/>
    <property type="molecule type" value="Genomic_DNA"/>
</dbReference>
<feature type="coiled-coil region" evidence="1">
    <location>
        <begin position="260"/>
        <end position="311"/>
    </location>
</feature>
<protein>
    <submittedName>
        <fullName evidence="2">Uncharacterized protein</fullName>
    </submittedName>
</protein>
<reference evidence="2 3" key="1">
    <citation type="submission" date="2023-10" db="EMBL/GenBank/DDBJ databases">
        <title>Genome-Wide Identification Analysis in wild type Solanum Pinnatisectum Reveals Some Genes Defensing Phytophthora Infestans.</title>
        <authorList>
            <person name="Sun C."/>
        </authorList>
    </citation>
    <scope>NUCLEOTIDE SEQUENCE [LARGE SCALE GENOMIC DNA]</scope>
    <source>
        <strain evidence="2">LQN</strain>
        <tissue evidence="2">Leaf</tissue>
    </source>
</reference>
<dbReference type="PANTHER" id="PTHR46405">
    <property type="entry name" value="OS05G0141500 PROTEIN"/>
    <property type="match status" value="1"/>
</dbReference>
<dbReference type="InterPro" id="IPR046934">
    <property type="entry name" value="PIR2-like"/>
</dbReference>
<organism evidence="2 3">
    <name type="scientific">Solanum pinnatisectum</name>
    <name type="common">tansyleaf nightshade</name>
    <dbReference type="NCBI Taxonomy" id="50273"/>
    <lineage>
        <taxon>Eukaryota</taxon>
        <taxon>Viridiplantae</taxon>
        <taxon>Streptophyta</taxon>
        <taxon>Embryophyta</taxon>
        <taxon>Tracheophyta</taxon>
        <taxon>Spermatophyta</taxon>
        <taxon>Magnoliopsida</taxon>
        <taxon>eudicotyledons</taxon>
        <taxon>Gunneridae</taxon>
        <taxon>Pentapetalae</taxon>
        <taxon>asterids</taxon>
        <taxon>lamiids</taxon>
        <taxon>Solanales</taxon>
        <taxon>Solanaceae</taxon>
        <taxon>Solanoideae</taxon>
        <taxon>Solaneae</taxon>
        <taxon>Solanum</taxon>
    </lineage>
</organism>
<comment type="caution">
    <text evidence="2">The sequence shown here is derived from an EMBL/GenBank/DDBJ whole genome shotgun (WGS) entry which is preliminary data.</text>
</comment>
<proteinExistence type="predicted"/>
<name>A0AAV9KAT2_9SOLN</name>
<dbReference type="Proteomes" id="UP001311915">
    <property type="component" value="Unassembled WGS sequence"/>
</dbReference>
<dbReference type="AlphaFoldDB" id="A0AAV9KAT2"/>
<accession>A0AAV9KAT2</accession>
<dbReference type="PANTHER" id="PTHR46405:SF9">
    <property type="entry name" value="E3 UBIQUITIN-PROTEIN LIGASE RF298"/>
    <property type="match status" value="1"/>
</dbReference>
<keyword evidence="1" id="KW-0175">Coiled coil</keyword>